<dbReference type="Gene3D" id="2.130.10.10">
    <property type="entry name" value="YVTN repeat-like/Quinoprotein amine dehydrogenase"/>
    <property type="match status" value="1"/>
</dbReference>
<dbReference type="AlphaFoldDB" id="A0A0G4EJ26"/>
<dbReference type="SUPFAM" id="SSF50998">
    <property type="entry name" value="Quinoprotein alcohol dehydrogenase-like"/>
    <property type="match status" value="1"/>
</dbReference>
<keyword evidence="3" id="KW-1185">Reference proteome</keyword>
<reference evidence="2 3" key="1">
    <citation type="submission" date="2014-11" db="EMBL/GenBank/DDBJ databases">
        <authorList>
            <person name="Zhu J."/>
            <person name="Qi W."/>
            <person name="Song R."/>
        </authorList>
    </citation>
    <scope>NUCLEOTIDE SEQUENCE [LARGE SCALE GENOMIC DNA]</scope>
</reference>
<evidence type="ECO:0008006" key="4">
    <source>
        <dbReference type="Google" id="ProtNLM"/>
    </source>
</evidence>
<evidence type="ECO:0000313" key="3">
    <source>
        <dbReference type="Proteomes" id="UP000041254"/>
    </source>
</evidence>
<dbReference type="InterPro" id="IPR015943">
    <property type="entry name" value="WD40/YVTN_repeat-like_dom_sf"/>
</dbReference>
<dbReference type="PhylomeDB" id="A0A0G4EJ26"/>
<dbReference type="OrthoDB" id="328755at2759"/>
<evidence type="ECO:0000256" key="1">
    <source>
        <dbReference type="SAM" id="SignalP"/>
    </source>
</evidence>
<name>A0A0G4EJ26_VITBC</name>
<dbReference type="EMBL" id="CDMY01000252">
    <property type="protein sequence ID" value="CEL97016.1"/>
    <property type="molecule type" value="Genomic_DNA"/>
</dbReference>
<keyword evidence="1" id="KW-0732">Signal</keyword>
<gene>
    <name evidence="2" type="ORF">Vbra_20429</name>
</gene>
<dbReference type="InterPro" id="IPR011047">
    <property type="entry name" value="Quinoprotein_ADH-like_sf"/>
</dbReference>
<protein>
    <recommendedName>
        <fullName evidence="4">SMP-30/Gluconolactonase/LRE-like region domain-containing protein</fullName>
    </recommendedName>
</protein>
<proteinExistence type="predicted"/>
<dbReference type="OMA" id="THDGHIA"/>
<dbReference type="VEuPathDB" id="CryptoDB:Vbra_20429"/>
<evidence type="ECO:0000313" key="2">
    <source>
        <dbReference type="EMBL" id="CEL97016.1"/>
    </source>
</evidence>
<feature type="chain" id="PRO_5012791320" description="SMP-30/Gluconolactonase/LRE-like region domain-containing protein" evidence="1">
    <location>
        <begin position="16"/>
        <end position="645"/>
    </location>
</feature>
<feature type="signal peptide" evidence="1">
    <location>
        <begin position="1"/>
        <end position="15"/>
    </location>
</feature>
<dbReference type="InParanoid" id="A0A0G4EJ26"/>
<dbReference type="Proteomes" id="UP000041254">
    <property type="component" value="Unassembled WGS sequence"/>
</dbReference>
<sequence>MTLAFLSLTAAAVEDAPFLQPVNDQQQPSEQQASLPFLVENLVDYLTALRESERLTREEETICYDGSSDGSELPSVLCGKVNSYLAASPWPTSHRTPYSQGSTPLRSLEEADADELQHDFLNEGFLVLNPINLFYTEDLKYLWGSSWTTVFKIDRTGPEMRLAGFVEKPVEDIFGDVFHGAYSLLSHEGVFFTATGLRIEAYLDDTTKLPLGDHIKRHPKPYVFAEGSESKKEVIRALQMTYDGRLAFATNLGKVGVTESSIFDPSRMFGGRNTLAYLQLGEGEDDTEVSNNIQVDEDGGIYVVSNKKLHKVVWDPKSMELTLAWETPYKTTAGNQLSRLGEGSGSTPSIMGDKNVGRYVVITDGQKLMHVVVFDAETGKICDQYPVTFGDPWAESSVSEQSVLVNGWRFAVVNNEVTRQRWATIRNLDRYNFLAESEGEAVNNTGMVVEAEGRVVREIFRTSGLRERRPLLLGKPATVIDEPDNVLFGILRNQWPVLVGDAPYGVEQFEFNKFTNRIRSVWANPDVSIPNGIPCMSASSGLMYGVGKRRLLTNRPAAPLQGVWTLEALDWKTGEHVISHPIGSGPFTNSAYAATEIGPDEIITGTIAGIVRVRRRPWWGFLKPPPLASFLEAEEAAGGNDTISL</sequence>
<accession>A0A0G4EJ26</accession>
<organism evidence="2 3">
    <name type="scientific">Vitrella brassicaformis (strain CCMP3155)</name>
    <dbReference type="NCBI Taxonomy" id="1169540"/>
    <lineage>
        <taxon>Eukaryota</taxon>
        <taxon>Sar</taxon>
        <taxon>Alveolata</taxon>
        <taxon>Colpodellida</taxon>
        <taxon>Vitrellaceae</taxon>
        <taxon>Vitrella</taxon>
    </lineage>
</organism>